<reference evidence="1" key="1">
    <citation type="journal article" date="2020" name="Cell">
        <title>Large-Scale Comparative Analyses of Tick Genomes Elucidate Their Genetic Diversity and Vector Capacities.</title>
        <authorList>
            <consortium name="Tick Genome and Microbiome Consortium (TIGMIC)"/>
            <person name="Jia N."/>
            <person name="Wang J."/>
            <person name="Shi W."/>
            <person name="Du L."/>
            <person name="Sun Y."/>
            <person name="Zhan W."/>
            <person name="Jiang J.F."/>
            <person name="Wang Q."/>
            <person name="Zhang B."/>
            <person name="Ji P."/>
            <person name="Bell-Sakyi L."/>
            <person name="Cui X.M."/>
            <person name="Yuan T.T."/>
            <person name="Jiang B.G."/>
            <person name="Yang W.F."/>
            <person name="Lam T.T."/>
            <person name="Chang Q.C."/>
            <person name="Ding S.J."/>
            <person name="Wang X.J."/>
            <person name="Zhu J.G."/>
            <person name="Ruan X.D."/>
            <person name="Zhao L."/>
            <person name="Wei J.T."/>
            <person name="Ye R.Z."/>
            <person name="Que T.C."/>
            <person name="Du C.H."/>
            <person name="Zhou Y.H."/>
            <person name="Cheng J.X."/>
            <person name="Dai P.F."/>
            <person name="Guo W.B."/>
            <person name="Han X.H."/>
            <person name="Huang E.J."/>
            <person name="Li L.F."/>
            <person name="Wei W."/>
            <person name="Gao Y.C."/>
            <person name="Liu J.Z."/>
            <person name="Shao H.Z."/>
            <person name="Wang X."/>
            <person name="Wang C.C."/>
            <person name="Yang T.C."/>
            <person name="Huo Q.B."/>
            <person name="Li W."/>
            <person name="Chen H.Y."/>
            <person name="Chen S.E."/>
            <person name="Zhou L.G."/>
            <person name="Ni X.B."/>
            <person name="Tian J.H."/>
            <person name="Sheng Y."/>
            <person name="Liu T."/>
            <person name="Pan Y.S."/>
            <person name="Xia L.Y."/>
            <person name="Li J."/>
            <person name="Zhao F."/>
            <person name="Cao W.C."/>
        </authorList>
    </citation>
    <scope>NUCLEOTIDE SEQUENCE</scope>
    <source>
        <strain evidence="1">Rmic-2018</strain>
    </source>
</reference>
<evidence type="ECO:0000313" key="1">
    <source>
        <dbReference type="EMBL" id="KAH8033240.1"/>
    </source>
</evidence>
<dbReference type="AlphaFoldDB" id="A0A9J6EGU5"/>
<evidence type="ECO:0000313" key="2">
    <source>
        <dbReference type="Proteomes" id="UP000821866"/>
    </source>
</evidence>
<proteinExistence type="predicted"/>
<accession>A0A9J6EGU5</accession>
<dbReference type="EMBL" id="JABSTU010000004">
    <property type="protein sequence ID" value="KAH8033240.1"/>
    <property type="molecule type" value="Genomic_DNA"/>
</dbReference>
<sequence length="157" mass="17824">MSASCCLRLLLKMTDQRCPDHKFYKCSPQLGSWPQPGDESWFFLLTRFGPGCFKWDAEAQCLWDSPAHFKELQRCRKHCHRESFHFTQYHARFAQFFRVLFILSQSASGAALSGVGDTATSIPELYAVGGVTLFVVLRPAKASLPPLDRRLRLQGVP</sequence>
<comment type="caution">
    <text evidence="1">The sequence shown here is derived from an EMBL/GenBank/DDBJ whole genome shotgun (WGS) entry which is preliminary data.</text>
</comment>
<reference evidence="1" key="2">
    <citation type="submission" date="2021-09" db="EMBL/GenBank/DDBJ databases">
        <authorList>
            <person name="Jia N."/>
            <person name="Wang J."/>
            <person name="Shi W."/>
            <person name="Du L."/>
            <person name="Sun Y."/>
            <person name="Zhan W."/>
            <person name="Jiang J."/>
            <person name="Wang Q."/>
            <person name="Zhang B."/>
            <person name="Ji P."/>
            <person name="Sakyi L.B."/>
            <person name="Cui X."/>
            <person name="Yuan T."/>
            <person name="Jiang B."/>
            <person name="Yang W."/>
            <person name="Lam T.T.-Y."/>
            <person name="Chang Q."/>
            <person name="Ding S."/>
            <person name="Wang X."/>
            <person name="Zhu J."/>
            <person name="Ruan X."/>
            <person name="Zhao L."/>
            <person name="Wei J."/>
            <person name="Que T."/>
            <person name="Du C."/>
            <person name="Cheng J."/>
            <person name="Dai P."/>
            <person name="Han X."/>
            <person name="Huang E."/>
            <person name="Gao Y."/>
            <person name="Liu J."/>
            <person name="Shao H."/>
            <person name="Ye R."/>
            <person name="Li L."/>
            <person name="Wei W."/>
            <person name="Wang X."/>
            <person name="Wang C."/>
            <person name="Huo Q."/>
            <person name="Li W."/>
            <person name="Guo W."/>
            <person name="Chen H."/>
            <person name="Chen S."/>
            <person name="Zhou L."/>
            <person name="Zhou L."/>
            <person name="Ni X."/>
            <person name="Tian J."/>
            <person name="Zhou Y."/>
            <person name="Sheng Y."/>
            <person name="Liu T."/>
            <person name="Pan Y."/>
            <person name="Xia L."/>
            <person name="Li J."/>
            <person name="Zhao F."/>
            <person name="Cao W."/>
        </authorList>
    </citation>
    <scope>NUCLEOTIDE SEQUENCE</scope>
    <source>
        <strain evidence="1">Rmic-2018</strain>
        <tissue evidence="1">Larvae</tissue>
    </source>
</reference>
<organism evidence="1 2">
    <name type="scientific">Rhipicephalus microplus</name>
    <name type="common">Cattle tick</name>
    <name type="synonym">Boophilus microplus</name>
    <dbReference type="NCBI Taxonomy" id="6941"/>
    <lineage>
        <taxon>Eukaryota</taxon>
        <taxon>Metazoa</taxon>
        <taxon>Ecdysozoa</taxon>
        <taxon>Arthropoda</taxon>
        <taxon>Chelicerata</taxon>
        <taxon>Arachnida</taxon>
        <taxon>Acari</taxon>
        <taxon>Parasitiformes</taxon>
        <taxon>Ixodida</taxon>
        <taxon>Ixodoidea</taxon>
        <taxon>Ixodidae</taxon>
        <taxon>Rhipicephalinae</taxon>
        <taxon>Rhipicephalus</taxon>
        <taxon>Boophilus</taxon>
    </lineage>
</organism>
<keyword evidence="2" id="KW-1185">Reference proteome</keyword>
<dbReference type="Proteomes" id="UP000821866">
    <property type="component" value="Chromosome 2"/>
</dbReference>
<name>A0A9J6EGU5_RHIMP</name>
<gene>
    <name evidence="1" type="ORF">HPB51_008570</name>
</gene>
<protein>
    <submittedName>
        <fullName evidence="1">Uncharacterized protein</fullName>
    </submittedName>
</protein>